<dbReference type="Proteomes" id="UP000016587">
    <property type="component" value="Chromosome"/>
</dbReference>
<feature type="domain" description="Tc1-like transposase DDE" evidence="1">
    <location>
        <begin position="2"/>
        <end position="129"/>
    </location>
</feature>
<dbReference type="KEGG" id="dgg:DGI_3314"/>
<dbReference type="PANTHER" id="PTHR46564">
    <property type="entry name" value="TRANSPOSASE"/>
    <property type="match status" value="1"/>
</dbReference>
<accession>T2GFN6</accession>
<dbReference type="HOGENOM" id="CLU_056788_10_0_7"/>
<evidence type="ECO:0000259" key="1">
    <source>
        <dbReference type="Pfam" id="PF13358"/>
    </source>
</evidence>
<dbReference type="InterPro" id="IPR038717">
    <property type="entry name" value="Tc1-like_DDE_dom"/>
</dbReference>
<reference evidence="2 3" key="1">
    <citation type="journal article" date="2013" name="J. Bacteriol.">
        <title>Roles of HynAB and Ech, the only two hydrogenases found in the model sulfate reducer Desulfovibrio gigas.</title>
        <authorList>
            <person name="Morais-Silva F.O."/>
            <person name="Santos C.I."/>
            <person name="Rodrigues R."/>
            <person name="Pereira I.A."/>
            <person name="Rodrigues-Pousada C."/>
        </authorList>
    </citation>
    <scope>NUCLEOTIDE SEQUENCE [LARGE SCALE GENOMIC DNA]</scope>
    <source>
        <strain evidence="3">ATCC 19364 / DSM 1382 / NCIMB 9332 / VKM B-1759</strain>
    </source>
</reference>
<name>T2GFN6_MEGG1</name>
<proteinExistence type="predicted"/>
<protein>
    <submittedName>
        <fullName evidence="2">Putative transposase-like protein</fullName>
    </submittedName>
</protein>
<reference evidence="3" key="2">
    <citation type="submission" date="2013-07" db="EMBL/GenBank/DDBJ databases">
        <authorList>
            <person name="Morais-Silva F.O."/>
            <person name="Rezende A.M."/>
            <person name="Pimentel C."/>
            <person name="Resende D.M."/>
            <person name="Santos C.I."/>
            <person name="Clemente C."/>
            <person name="de Oliveira L.M."/>
            <person name="da Silva S.M."/>
            <person name="Costa D.A."/>
            <person name="Varela-Raposo A."/>
            <person name="Horacio E.C.A."/>
            <person name="Matos M."/>
            <person name="Flores O."/>
            <person name="Ruiz J.C."/>
            <person name="Rodrigues-Pousada C."/>
        </authorList>
    </citation>
    <scope>NUCLEOTIDE SEQUENCE [LARGE SCALE GENOMIC DNA]</scope>
    <source>
        <strain evidence="3">ATCC 19364 / DSM 1382 / NCIMB 9332 / VKM B-1759</strain>
    </source>
</reference>
<dbReference type="EMBL" id="CP006585">
    <property type="protein sequence ID" value="AGW15009.1"/>
    <property type="molecule type" value="Genomic_DNA"/>
</dbReference>
<dbReference type="PANTHER" id="PTHR46564:SF1">
    <property type="entry name" value="TRANSPOSASE"/>
    <property type="match status" value="1"/>
</dbReference>
<dbReference type="Pfam" id="PF13358">
    <property type="entry name" value="DDE_3"/>
    <property type="match status" value="1"/>
</dbReference>
<gene>
    <name evidence="2" type="ORF">DGI_3314</name>
</gene>
<keyword evidence="3" id="KW-1185">Reference proteome</keyword>
<organism evidence="2 3">
    <name type="scientific">Megalodesulfovibrio gigas (strain ATCC 19364 / DSM 1382 / NCIMB 9332 / VKM B-1759)</name>
    <name type="common">Desulfovibrio gigas</name>
    <dbReference type="NCBI Taxonomy" id="1121448"/>
    <lineage>
        <taxon>Bacteria</taxon>
        <taxon>Pseudomonadati</taxon>
        <taxon>Thermodesulfobacteriota</taxon>
        <taxon>Desulfovibrionia</taxon>
        <taxon>Desulfovibrionales</taxon>
        <taxon>Desulfovibrionaceae</taxon>
        <taxon>Megalodesulfovibrio</taxon>
    </lineage>
</organism>
<dbReference type="AlphaFoldDB" id="T2GFN6"/>
<dbReference type="PATRIC" id="fig|1121448.10.peg.3268"/>
<evidence type="ECO:0000313" key="2">
    <source>
        <dbReference type="EMBL" id="AGW15009.1"/>
    </source>
</evidence>
<dbReference type="GO" id="GO:0003676">
    <property type="term" value="F:nucleic acid binding"/>
    <property type="evidence" value="ECO:0007669"/>
    <property type="project" value="InterPro"/>
</dbReference>
<dbReference type="eggNOG" id="COG3335">
    <property type="taxonomic scope" value="Bacteria"/>
</dbReference>
<evidence type="ECO:0000313" key="3">
    <source>
        <dbReference type="Proteomes" id="UP000016587"/>
    </source>
</evidence>
<dbReference type="STRING" id="1121448.DGI_3314"/>
<dbReference type="Gene3D" id="3.30.420.10">
    <property type="entry name" value="Ribonuclease H-like superfamily/Ribonuclease H"/>
    <property type="match status" value="1"/>
</dbReference>
<dbReference type="InterPro" id="IPR036397">
    <property type="entry name" value="RNaseH_sf"/>
</dbReference>
<sequence>MTRLYGRALYGNRCVDAAPHGHWKTTTMLSSIRLDGSTECVVFDGAVNAEIFRINREKMLAPRLRDDDVVVMDNLSAYKDQKVIVLIEQRGARVLLLPAYSPDFNPIEKMWSKVKQILRSIKARSQETLLKAIATALDAVTAQDAKGWFASCGYSSFQN</sequence>